<protein>
    <submittedName>
        <fullName evidence="1">Uncharacterized protein</fullName>
    </submittedName>
</protein>
<keyword evidence="2" id="KW-1185">Reference proteome</keyword>
<organism evidence="1 2">
    <name type="scientific">Chionoecetes opilio</name>
    <name type="common">Atlantic snow crab</name>
    <name type="synonym">Cancer opilio</name>
    <dbReference type="NCBI Taxonomy" id="41210"/>
    <lineage>
        <taxon>Eukaryota</taxon>
        <taxon>Metazoa</taxon>
        <taxon>Ecdysozoa</taxon>
        <taxon>Arthropoda</taxon>
        <taxon>Crustacea</taxon>
        <taxon>Multicrustacea</taxon>
        <taxon>Malacostraca</taxon>
        <taxon>Eumalacostraca</taxon>
        <taxon>Eucarida</taxon>
        <taxon>Decapoda</taxon>
        <taxon>Pleocyemata</taxon>
        <taxon>Brachyura</taxon>
        <taxon>Eubrachyura</taxon>
        <taxon>Majoidea</taxon>
        <taxon>Majidae</taxon>
        <taxon>Chionoecetes</taxon>
    </lineage>
</organism>
<dbReference type="AlphaFoldDB" id="A0A8J4XVV3"/>
<evidence type="ECO:0000313" key="1">
    <source>
        <dbReference type="EMBL" id="KAG0715045.1"/>
    </source>
</evidence>
<dbReference type="EMBL" id="JACEEZ010020072">
    <property type="protein sequence ID" value="KAG0715045.1"/>
    <property type="molecule type" value="Genomic_DNA"/>
</dbReference>
<dbReference type="Proteomes" id="UP000770661">
    <property type="component" value="Unassembled WGS sequence"/>
</dbReference>
<sequence>MSPTSESVLRNGCRNRHQGLSKTSTEYYRVYSHPSFGLETLPGSDSSRSCRSLGHRVCYRFRPLELEKLLGYPCPWPSVPRSKWPAKSCRLIRHLEVPNTRAGRSLLRTHRFKHGRPWLAVGTAPRTELGRPLLNVACTPPRSWSLVLWPQPSGHLQRRSPAQTFNFQKLFPKK</sequence>
<accession>A0A8J4XVV3</accession>
<reference evidence="1" key="1">
    <citation type="submission" date="2020-07" db="EMBL/GenBank/DDBJ databases">
        <title>The High-quality genome of the commercially important snow crab, Chionoecetes opilio.</title>
        <authorList>
            <person name="Jeong J.-H."/>
            <person name="Ryu S."/>
        </authorList>
    </citation>
    <scope>NUCLEOTIDE SEQUENCE</scope>
    <source>
        <strain evidence="1">MADBK_172401_WGS</strain>
        <tissue evidence="1">Digestive gland</tissue>
    </source>
</reference>
<proteinExistence type="predicted"/>
<comment type="caution">
    <text evidence="1">The sequence shown here is derived from an EMBL/GenBank/DDBJ whole genome shotgun (WGS) entry which is preliminary data.</text>
</comment>
<name>A0A8J4XVV3_CHIOP</name>
<gene>
    <name evidence="1" type="ORF">GWK47_000145</name>
</gene>
<evidence type="ECO:0000313" key="2">
    <source>
        <dbReference type="Proteomes" id="UP000770661"/>
    </source>
</evidence>